<evidence type="ECO:0000256" key="1">
    <source>
        <dbReference type="SAM" id="MobiDB-lite"/>
    </source>
</evidence>
<accession>A0ABP3MM83</accession>
<dbReference type="RefSeq" id="WP_009943284.1">
    <property type="nucleotide sequence ID" value="NZ_BAAAGS010000012.1"/>
</dbReference>
<evidence type="ECO:0000313" key="3">
    <source>
        <dbReference type="Proteomes" id="UP001500729"/>
    </source>
</evidence>
<name>A0ABP3MM83_SACER</name>
<feature type="compositionally biased region" description="Basic and acidic residues" evidence="1">
    <location>
        <begin position="66"/>
        <end position="84"/>
    </location>
</feature>
<feature type="compositionally biased region" description="Acidic residues" evidence="1">
    <location>
        <begin position="85"/>
        <end position="102"/>
    </location>
</feature>
<comment type="caution">
    <text evidence="2">The sequence shown here is derived from an EMBL/GenBank/DDBJ whole genome shotgun (WGS) entry which is preliminary data.</text>
</comment>
<feature type="compositionally biased region" description="Low complexity" evidence="1">
    <location>
        <begin position="114"/>
        <end position="129"/>
    </location>
</feature>
<feature type="region of interest" description="Disordered" evidence="1">
    <location>
        <begin position="66"/>
        <end position="212"/>
    </location>
</feature>
<evidence type="ECO:0000313" key="2">
    <source>
        <dbReference type="EMBL" id="GAA0523185.1"/>
    </source>
</evidence>
<dbReference type="Proteomes" id="UP001500729">
    <property type="component" value="Unassembled WGS sequence"/>
</dbReference>
<sequence>MPAGEVSEAVAAARRKFEEIRATAAARMEVSVQAANDADRKAAEAGRSFSEKVQKIEQRVRERIAEREAAANPKHGAEEIKIGGEDDDLDEPRDDIADEFSDVIDNYSIKKPAEVTPAAAEQAPQPTGPAGSGAGGWQTPRHAAAAEHAAPQPPAPDRRWQVQSGRFGRRNQQPAQPPAAAAPPPKPAPRREPPPRQTFDDDDDYENQNWLR</sequence>
<feature type="compositionally biased region" description="Pro residues" evidence="1">
    <location>
        <begin position="175"/>
        <end position="187"/>
    </location>
</feature>
<gene>
    <name evidence="2" type="ORF">GCM10009533_23000</name>
</gene>
<protein>
    <recommendedName>
        <fullName evidence="4">Translation initiation factor IF-2</fullName>
    </recommendedName>
</protein>
<organism evidence="2 3">
    <name type="scientific">Saccharopolyspora erythraea</name>
    <name type="common">Streptomyces erythraeus</name>
    <dbReference type="NCBI Taxonomy" id="1836"/>
    <lineage>
        <taxon>Bacteria</taxon>
        <taxon>Bacillati</taxon>
        <taxon>Actinomycetota</taxon>
        <taxon>Actinomycetes</taxon>
        <taxon>Pseudonocardiales</taxon>
        <taxon>Pseudonocardiaceae</taxon>
        <taxon>Saccharopolyspora</taxon>
    </lineage>
</organism>
<proteinExistence type="predicted"/>
<dbReference type="EMBL" id="BAAAGS010000012">
    <property type="protein sequence ID" value="GAA0523185.1"/>
    <property type="molecule type" value="Genomic_DNA"/>
</dbReference>
<keyword evidence="3" id="KW-1185">Reference proteome</keyword>
<evidence type="ECO:0008006" key="4">
    <source>
        <dbReference type="Google" id="ProtNLM"/>
    </source>
</evidence>
<reference evidence="3" key="1">
    <citation type="journal article" date="2019" name="Int. J. Syst. Evol. Microbiol.">
        <title>The Global Catalogue of Microorganisms (GCM) 10K type strain sequencing project: providing services to taxonomists for standard genome sequencing and annotation.</title>
        <authorList>
            <consortium name="The Broad Institute Genomics Platform"/>
            <consortium name="The Broad Institute Genome Sequencing Center for Infectious Disease"/>
            <person name="Wu L."/>
            <person name="Ma J."/>
        </authorList>
    </citation>
    <scope>NUCLEOTIDE SEQUENCE [LARGE SCALE GENOMIC DNA]</scope>
    <source>
        <strain evidence="3">JCM 10303</strain>
    </source>
</reference>
<feature type="compositionally biased region" description="Low complexity" evidence="1">
    <location>
        <begin position="140"/>
        <end position="150"/>
    </location>
</feature>